<feature type="coiled-coil region" evidence="1">
    <location>
        <begin position="233"/>
        <end position="291"/>
    </location>
</feature>
<organism evidence="2 3">
    <name type="scientific">Tanacetum coccineum</name>
    <dbReference type="NCBI Taxonomy" id="301880"/>
    <lineage>
        <taxon>Eukaryota</taxon>
        <taxon>Viridiplantae</taxon>
        <taxon>Streptophyta</taxon>
        <taxon>Embryophyta</taxon>
        <taxon>Tracheophyta</taxon>
        <taxon>Spermatophyta</taxon>
        <taxon>Magnoliopsida</taxon>
        <taxon>eudicotyledons</taxon>
        <taxon>Gunneridae</taxon>
        <taxon>Pentapetalae</taxon>
        <taxon>asterids</taxon>
        <taxon>campanulids</taxon>
        <taxon>Asterales</taxon>
        <taxon>Asteraceae</taxon>
        <taxon>Asteroideae</taxon>
        <taxon>Anthemideae</taxon>
        <taxon>Anthemidinae</taxon>
        <taxon>Tanacetum</taxon>
    </lineage>
</organism>
<gene>
    <name evidence="2" type="ORF">Tco_0910327</name>
</gene>
<proteinExistence type="predicted"/>
<reference evidence="2" key="1">
    <citation type="journal article" date="2022" name="Int. J. Mol. Sci.">
        <title>Draft Genome of Tanacetum Coccineum: Genomic Comparison of Closely Related Tanacetum-Family Plants.</title>
        <authorList>
            <person name="Yamashiro T."/>
            <person name="Shiraishi A."/>
            <person name="Nakayama K."/>
            <person name="Satake H."/>
        </authorList>
    </citation>
    <scope>NUCLEOTIDE SEQUENCE</scope>
</reference>
<keyword evidence="1" id="KW-0175">Coiled coil</keyword>
<evidence type="ECO:0000313" key="3">
    <source>
        <dbReference type="Proteomes" id="UP001151760"/>
    </source>
</evidence>
<sequence>MCKAYDVEPTVNLFRGFFNYYPSGKWLTFSKSHGKHIPELLPKVITRIDGWKGRFFFVQDYIDNSKRYHTSVCVFPYPILFLAGLKSTWERGQQHPAIIVGGREMSFRNFVYAETKEDLAFLPKEPSDDIGVGSPSASVNAEPPIVEVEPANQIVENIADSGNSPDQGGYMIHPRSVAERIRERKCKMRGGSSRPPVKRKLAVMDNHVNRTSRGVVKVKCEAAMTDFDNNPAVVALREKISSLTNEAKEQRANLDRMMLESQKWSGYQVSLLTLESKVASLEAEKVQLEASNISICQEVEDVKKDRAEVVSKVVPYVAMELVHSDKLDMLVGRLAVASVFYGKCDAFEEVAKMTKSFDLATVKRYRPAYKEKHTKAINDLATATFPFLSEVVADPHATIEELLSKNFKFFRSLHLQRLLCPLYQLFQLPPLLLQARSLLPISNKVKATVLVAATASHFSRRCRQARVSRASFLMTDSDDVTIIPDGVSVESIRGLGFSRRRLQLLVLNYYQSLCQLAILSGFFQN</sequence>
<name>A0ABQ5CUB2_9ASTR</name>
<dbReference type="Proteomes" id="UP001151760">
    <property type="component" value="Unassembled WGS sequence"/>
</dbReference>
<protein>
    <recommendedName>
        <fullName evidence="4">Transposase (Putative), gypsy type</fullName>
    </recommendedName>
</protein>
<accession>A0ABQ5CUB2</accession>
<dbReference type="EMBL" id="BQNB010014592">
    <property type="protein sequence ID" value="GJT30052.1"/>
    <property type="molecule type" value="Genomic_DNA"/>
</dbReference>
<evidence type="ECO:0008006" key="4">
    <source>
        <dbReference type="Google" id="ProtNLM"/>
    </source>
</evidence>
<evidence type="ECO:0000313" key="2">
    <source>
        <dbReference type="EMBL" id="GJT30052.1"/>
    </source>
</evidence>
<reference evidence="2" key="2">
    <citation type="submission" date="2022-01" db="EMBL/GenBank/DDBJ databases">
        <authorList>
            <person name="Yamashiro T."/>
            <person name="Shiraishi A."/>
            <person name="Satake H."/>
            <person name="Nakayama K."/>
        </authorList>
    </citation>
    <scope>NUCLEOTIDE SEQUENCE</scope>
</reference>
<keyword evidence="3" id="KW-1185">Reference proteome</keyword>
<comment type="caution">
    <text evidence="2">The sequence shown here is derived from an EMBL/GenBank/DDBJ whole genome shotgun (WGS) entry which is preliminary data.</text>
</comment>
<evidence type="ECO:0000256" key="1">
    <source>
        <dbReference type="SAM" id="Coils"/>
    </source>
</evidence>